<keyword evidence="4 9" id="KW-0812">Transmembrane</keyword>
<dbReference type="GO" id="GO:0043952">
    <property type="term" value="P:protein transport by the Sec complex"/>
    <property type="evidence" value="ECO:0007669"/>
    <property type="project" value="TreeGrafter"/>
</dbReference>
<gene>
    <name evidence="10" type="ORF">METZ01_LOCUS233327</name>
</gene>
<dbReference type="EMBL" id="UINC01058335">
    <property type="protein sequence ID" value="SVB80473.1"/>
    <property type="molecule type" value="Genomic_DNA"/>
</dbReference>
<evidence type="ECO:0000256" key="1">
    <source>
        <dbReference type="ARBA" id="ARBA00004370"/>
    </source>
</evidence>
<dbReference type="InterPro" id="IPR038379">
    <property type="entry name" value="SecE_sf"/>
</dbReference>
<evidence type="ECO:0000256" key="9">
    <source>
        <dbReference type="SAM" id="Phobius"/>
    </source>
</evidence>
<keyword evidence="8 9" id="KW-0472">Membrane</keyword>
<evidence type="ECO:0000256" key="5">
    <source>
        <dbReference type="ARBA" id="ARBA00022927"/>
    </source>
</evidence>
<dbReference type="GO" id="GO:0006886">
    <property type="term" value="P:intracellular protein transport"/>
    <property type="evidence" value="ECO:0007669"/>
    <property type="project" value="InterPro"/>
</dbReference>
<protein>
    <recommendedName>
        <fullName evidence="11">Preprotein translocase subunit SecE</fullName>
    </recommendedName>
</protein>
<evidence type="ECO:0000313" key="10">
    <source>
        <dbReference type="EMBL" id="SVB80473.1"/>
    </source>
</evidence>
<keyword evidence="7" id="KW-0811">Translocation</keyword>
<dbReference type="Gene3D" id="1.20.5.1030">
    <property type="entry name" value="Preprotein translocase secy subunit"/>
    <property type="match status" value="1"/>
</dbReference>
<feature type="non-terminal residue" evidence="10">
    <location>
        <position position="1"/>
    </location>
</feature>
<dbReference type="GO" id="GO:0005886">
    <property type="term" value="C:plasma membrane"/>
    <property type="evidence" value="ECO:0007669"/>
    <property type="project" value="TreeGrafter"/>
</dbReference>
<dbReference type="InterPro" id="IPR001901">
    <property type="entry name" value="Translocase_SecE/Sec61-g"/>
</dbReference>
<keyword evidence="6 9" id="KW-1133">Transmembrane helix</keyword>
<evidence type="ECO:0000256" key="8">
    <source>
        <dbReference type="ARBA" id="ARBA00023136"/>
    </source>
</evidence>
<dbReference type="HAMAP" id="MF_00422">
    <property type="entry name" value="SecE"/>
    <property type="match status" value="1"/>
</dbReference>
<keyword evidence="2" id="KW-0813">Transport</keyword>
<dbReference type="GO" id="GO:0008320">
    <property type="term" value="F:protein transmembrane transporter activity"/>
    <property type="evidence" value="ECO:0007669"/>
    <property type="project" value="InterPro"/>
</dbReference>
<dbReference type="InterPro" id="IPR005807">
    <property type="entry name" value="SecE_bac"/>
</dbReference>
<evidence type="ECO:0000256" key="3">
    <source>
        <dbReference type="ARBA" id="ARBA00022475"/>
    </source>
</evidence>
<evidence type="ECO:0000256" key="2">
    <source>
        <dbReference type="ARBA" id="ARBA00022448"/>
    </source>
</evidence>
<sequence>VSTDPPKLTRRGFAPISFLVEVIGELRKVTWPSRQEATRLTIMVLTLSIIIGLFLGLFDMIFARFFSLLAGS</sequence>
<comment type="subcellular location">
    <subcellularLocation>
        <location evidence="1">Membrane</location>
    </subcellularLocation>
</comment>
<accession>A0A382H135</accession>
<keyword evidence="5" id="KW-0653">Protein transport</keyword>
<proteinExistence type="inferred from homology"/>
<evidence type="ECO:0000256" key="6">
    <source>
        <dbReference type="ARBA" id="ARBA00022989"/>
    </source>
</evidence>
<organism evidence="10">
    <name type="scientific">marine metagenome</name>
    <dbReference type="NCBI Taxonomy" id="408172"/>
    <lineage>
        <taxon>unclassified sequences</taxon>
        <taxon>metagenomes</taxon>
        <taxon>ecological metagenomes</taxon>
    </lineage>
</organism>
<evidence type="ECO:0000256" key="4">
    <source>
        <dbReference type="ARBA" id="ARBA00022692"/>
    </source>
</evidence>
<dbReference type="PANTHER" id="PTHR33910:SF1">
    <property type="entry name" value="PROTEIN TRANSLOCASE SUBUNIT SECE"/>
    <property type="match status" value="1"/>
</dbReference>
<dbReference type="PANTHER" id="PTHR33910">
    <property type="entry name" value="PROTEIN TRANSLOCASE SUBUNIT SECE"/>
    <property type="match status" value="1"/>
</dbReference>
<dbReference type="GO" id="GO:0009306">
    <property type="term" value="P:protein secretion"/>
    <property type="evidence" value="ECO:0007669"/>
    <property type="project" value="InterPro"/>
</dbReference>
<dbReference type="AlphaFoldDB" id="A0A382H135"/>
<name>A0A382H135_9ZZZZ</name>
<evidence type="ECO:0000256" key="7">
    <source>
        <dbReference type="ARBA" id="ARBA00023010"/>
    </source>
</evidence>
<dbReference type="Pfam" id="PF00584">
    <property type="entry name" value="SecE"/>
    <property type="match status" value="1"/>
</dbReference>
<keyword evidence="3" id="KW-1003">Cell membrane</keyword>
<feature type="transmembrane region" description="Helical" evidence="9">
    <location>
        <begin position="42"/>
        <end position="66"/>
    </location>
</feature>
<dbReference type="NCBIfam" id="TIGR00964">
    <property type="entry name" value="secE_bact"/>
    <property type="match status" value="1"/>
</dbReference>
<dbReference type="GO" id="GO:0006605">
    <property type="term" value="P:protein targeting"/>
    <property type="evidence" value="ECO:0007669"/>
    <property type="project" value="InterPro"/>
</dbReference>
<reference evidence="10" key="1">
    <citation type="submission" date="2018-05" db="EMBL/GenBank/DDBJ databases">
        <authorList>
            <person name="Lanie J.A."/>
            <person name="Ng W.-L."/>
            <person name="Kazmierczak K.M."/>
            <person name="Andrzejewski T.M."/>
            <person name="Davidsen T.M."/>
            <person name="Wayne K.J."/>
            <person name="Tettelin H."/>
            <person name="Glass J.I."/>
            <person name="Rusch D."/>
            <person name="Podicherti R."/>
            <person name="Tsui H.-C.T."/>
            <person name="Winkler M.E."/>
        </authorList>
    </citation>
    <scope>NUCLEOTIDE SEQUENCE</scope>
</reference>
<dbReference type="PROSITE" id="PS01067">
    <property type="entry name" value="SECE_SEC61G"/>
    <property type="match status" value="1"/>
</dbReference>
<evidence type="ECO:0008006" key="11">
    <source>
        <dbReference type="Google" id="ProtNLM"/>
    </source>
</evidence>